<dbReference type="GO" id="GO:0008990">
    <property type="term" value="F:rRNA (guanine-N2-)-methyltransferase activity"/>
    <property type="evidence" value="ECO:0007669"/>
    <property type="project" value="InterPro"/>
</dbReference>
<name>A0A229P3M6_9BACL</name>
<evidence type="ECO:0000313" key="2">
    <source>
        <dbReference type="Proteomes" id="UP000215145"/>
    </source>
</evidence>
<reference evidence="1 2" key="1">
    <citation type="submission" date="2017-07" db="EMBL/GenBank/DDBJ databases">
        <title>Paenibacillus herberti R33 genome sequencing and assembly.</title>
        <authorList>
            <person name="Su W."/>
        </authorList>
    </citation>
    <scope>NUCLEOTIDE SEQUENCE [LARGE SCALE GENOMIC DNA]</scope>
    <source>
        <strain evidence="1 2">R33</strain>
    </source>
</reference>
<keyword evidence="1" id="KW-0808">Transferase</keyword>
<sequence>MIVTTTDYPSELMLEMAARLAKELNARLTPRRRRTLGQLAEQAGDRELLVVTSTQLRYYGGPQEPPFYFHPSMAYVRVKRLRKGEADPLVSLSGCQPGDQVLDCTAGLAGDSFVFSYATGPEGGVTALESEPVLHAIVREGLQQYESELEDANAALRRITPVLADHADFLKGLPDKSYDIVYFDPMFRDPVHESSSIGPLRGLANPDPLHPGIVREAVRVARRTVIIKETNNSPEFDRLGFVRCPVKKTSAVGYGVIQVD</sequence>
<dbReference type="PANTHER" id="PTHR36112:SF1">
    <property type="entry name" value="RIBOSOMAL RNA SMALL SUBUNIT METHYLTRANSFERASE J"/>
    <property type="match status" value="1"/>
</dbReference>
<dbReference type="SUPFAM" id="SSF53335">
    <property type="entry name" value="S-adenosyl-L-methionine-dependent methyltransferases"/>
    <property type="match status" value="1"/>
</dbReference>
<dbReference type="InterPro" id="IPR029063">
    <property type="entry name" value="SAM-dependent_MTases_sf"/>
</dbReference>
<evidence type="ECO:0000313" key="1">
    <source>
        <dbReference type="EMBL" id="OXM16479.1"/>
    </source>
</evidence>
<keyword evidence="2" id="KW-1185">Reference proteome</keyword>
<dbReference type="Proteomes" id="UP000215145">
    <property type="component" value="Unassembled WGS sequence"/>
</dbReference>
<dbReference type="PANTHER" id="PTHR36112">
    <property type="entry name" value="RIBOSOMAL RNA SMALL SUBUNIT METHYLTRANSFERASE J"/>
    <property type="match status" value="1"/>
</dbReference>
<dbReference type="Pfam" id="PF04445">
    <property type="entry name" value="SAM_MT"/>
    <property type="match status" value="1"/>
</dbReference>
<gene>
    <name evidence="1" type="ORF">CGZ75_07345</name>
</gene>
<dbReference type="InterPro" id="IPR007536">
    <property type="entry name" value="16SrRNA_methylTrfase_J"/>
</dbReference>
<dbReference type="EMBL" id="NMUQ01000001">
    <property type="protein sequence ID" value="OXM16479.1"/>
    <property type="molecule type" value="Genomic_DNA"/>
</dbReference>
<dbReference type="RefSeq" id="WP_089523564.1">
    <property type="nucleotide sequence ID" value="NZ_NMUQ01000001.1"/>
</dbReference>
<accession>A0A229P3M6</accession>
<dbReference type="AlphaFoldDB" id="A0A229P3M6"/>
<keyword evidence="1" id="KW-0489">Methyltransferase</keyword>
<proteinExistence type="predicted"/>
<dbReference type="Gene3D" id="3.40.50.150">
    <property type="entry name" value="Vaccinia Virus protein VP39"/>
    <property type="match status" value="1"/>
</dbReference>
<organism evidence="1 2">
    <name type="scientific">Paenibacillus herberti</name>
    <dbReference type="NCBI Taxonomy" id="1619309"/>
    <lineage>
        <taxon>Bacteria</taxon>
        <taxon>Bacillati</taxon>
        <taxon>Bacillota</taxon>
        <taxon>Bacilli</taxon>
        <taxon>Bacillales</taxon>
        <taxon>Paenibacillaceae</taxon>
        <taxon>Paenibacillus</taxon>
    </lineage>
</organism>
<comment type="caution">
    <text evidence="1">The sequence shown here is derived from an EMBL/GenBank/DDBJ whole genome shotgun (WGS) entry which is preliminary data.</text>
</comment>
<dbReference type="OrthoDB" id="1653798at2"/>
<protein>
    <submittedName>
        <fullName evidence="1">SAM-dependent methyltransferase</fullName>
    </submittedName>
</protein>